<dbReference type="GO" id="GO:0005524">
    <property type="term" value="F:ATP binding"/>
    <property type="evidence" value="ECO:0007669"/>
    <property type="project" value="UniProtKB-KW"/>
</dbReference>
<dbReference type="PANTHER" id="PTHR44329">
    <property type="entry name" value="SERINE/THREONINE-PROTEIN KINASE TNNI3K-RELATED"/>
    <property type="match status" value="1"/>
</dbReference>
<keyword evidence="7" id="KW-1185">Reference proteome</keyword>
<dbReference type="OrthoDB" id="4062651at2759"/>
<dbReference type="EMBL" id="KN823115">
    <property type="protein sequence ID" value="KIO22242.1"/>
    <property type="molecule type" value="Genomic_DNA"/>
</dbReference>
<evidence type="ECO:0000259" key="5">
    <source>
        <dbReference type="PROSITE" id="PS50011"/>
    </source>
</evidence>
<evidence type="ECO:0000256" key="3">
    <source>
        <dbReference type="ARBA" id="ARBA00022777"/>
    </source>
</evidence>
<keyword evidence="4" id="KW-0067">ATP-binding</keyword>
<dbReference type="Pfam" id="PF07714">
    <property type="entry name" value="PK_Tyr_Ser-Thr"/>
    <property type="match status" value="1"/>
</dbReference>
<dbReference type="InterPro" id="IPR001245">
    <property type="entry name" value="Ser-Thr/Tyr_kinase_cat_dom"/>
</dbReference>
<evidence type="ECO:0000313" key="7">
    <source>
        <dbReference type="Proteomes" id="UP000054248"/>
    </source>
</evidence>
<dbReference type="STRING" id="1051891.A0A0C3LLL6"/>
<evidence type="ECO:0000313" key="6">
    <source>
        <dbReference type="EMBL" id="KIO22242.1"/>
    </source>
</evidence>
<accession>A0A0C3LLL6</accession>
<evidence type="ECO:0000256" key="2">
    <source>
        <dbReference type="ARBA" id="ARBA00022741"/>
    </source>
</evidence>
<dbReference type="PANTHER" id="PTHR44329:SF288">
    <property type="entry name" value="MITOGEN-ACTIVATED PROTEIN KINASE KINASE KINASE 20"/>
    <property type="match status" value="1"/>
</dbReference>
<dbReference type="PROSITE" id="PS00108">
    <property type="entry name" value="PROTEIN_KINASE_ST"/>
    <property type="match status" value="1"/>
</dbReference>
<name>A0A0C3LLL6_9AGAM</name>
<proteinExistence type="predicted"/>
<dbReference type="AlphaFoldDB" id="A0A0C3LLL6"/>
<organism evidence="6 7">
    <name type="scientific">Tulasnella calospora MUT 4182</name>
    <dbReference type="NCBI Taxonomy" id="1051891"/>
    <lineage>
        <taxon>Eukaryota</taxon>
        <taxon>Fungi</taxon>
        <taxon>Dikarya</taxon>
        <taxon>Basidiomycota</taxon>
        <taxon>Agaricomycotina</taxon>
        <taxon>Agaricomycetes</taxon>
        <taxon>Cantharellales</taxon>
        <taxon>Tulasnellaceae</taxon>
        <taxon>Tulasnella</taxon>
    </lineage>
</organism>
<feature type="domain" description="Protein kinase" evidence="5">
    <location>
        <begin position="1"/>
        <end position="206"/>
    </location>
</feature>
<reference evidence="7" key="2">
    <citation type="submission" date="2015-01" db="EMBL/GenBank/DDBJ databases">
        <title>Evolutionary Origins and Diversification of the Mycorrhizal Mutualists.</title>
        <authorList>
            <consortium name="DOE Joint Genome Institute"/>
            <consortium name="Mycorrhizal Genomics Consortium"/>
            <person name="Kohler A."/>
            <person name="Kuo A."/>
            <person name="Nagy L.G."/>
            <person name="Floudas D."/>
            <person name="Copeland A."/>
            <person name="Barry K.W."/>
            <person name="Cichocki N."/>
            <person name="Veneault-Fourrey C."/>
            <person name="LaButti K."/>
            <person name="Lindquist E.A."/>
            <person name="Lipzen A."/>
            <person name="Lundell T."/>
            <person name="Morin E."/>
            <person name="Murat C."/>
            <person name="Riley R."/>
            <person name="Ohm R."/>
            <person name="Sun H."/>
            <person name="Tunlid A."/>
            <person name="Henrissat B."/>
            <person name="Grigoriev I.V."/>
            <person name="Hibbett D.S."/>
            <person name="Martin F."/>
        </authorList>
    </citation>
    <scope>NUCLEOTIDE SEQUENCE [LARGE SCALE GENOMIC DNA]</scope>
    <source>
        <strain evidence="7">MUT 4182</strain>
    </source>
</reference>
<keyword evidence="3" id="KW-0418">Kinase</keyword>
<keyword evidence="2" id="KW-0547">Nucleotide-binding</keyword>
<gene>
    <name evidence="6" type="ORF">M407DRAFT_51870</name>
</gene>
<dbReference type="Gene3D" id="1.10.510.10">
    <property type="entry name" value="Transferase(Phosphotransferase) domain 1"/>
    <property type="match status" value="1"/>
</dbReference>
<feature type="non-terminal residue" evidence="6">
    <location>
        <position position="206"/>
    </location>
</feature>
<dbReference type="Proteomes" id="UP000054248">
    <property type="component" value="Unassembled WGS sequence"/>
</dbReference>
<sequence>EVTVWMQAKHRHIHPLLGYRSKPQPQLISPWCRHGNLTDYLRENPFLSRIEKLQLAALGLAYLHSQKPPVSHADIKPENVLVNDSREAALSDFGLSRVIQDLDTSSGLTTSVTPKGTHNYLARELLAEQGSRPSCESDVYSFGGLVLTIMSGRPPFFEIPSGAIILRVMLGQSPRPEEHPTLSAKDPLWGLMRQCWKSDPSIRPSM</sequence>
<dbReference type="SMART" id="SM00220">
    <property type="entry name" value="S_TKc"/>
    <property type="match status" value="1"/>
</dbReference>
<dbReference type="InterPro" id="IPR051681">
    <property type="entry name" value="Ser/Thr_Kinases-Pseudokinases"/>
</dbReference>
<dbReference type="SUPFAM" id="SSF56112">
    <property type="entry name" value="Protein kinase-like (PK-like)"/>
    <property type="match status" value="1"/>
</dbReference>
<reference evidence="6 7" key="1">
    <citation type="submission" date="2014-04" db="EMBL/GenBank/DDBJ databases">
        <authorList>
            <consortium name="DOE Joint Genome Institute"/>
            <person name="Kuo A."/>
            <person name="Girlanda M."/>
            <person name="Perotto S."/>
            <person name="Kohler A."/>
            <person name="Nagy L.G."/>
            <person name="Floudas D."/>
            <person name="Copeland A."/>
            <person name="Barry K.W."/>
            <person name="Cichocki N."/>
            <person name="Veneault-Fourrey C."/>
            <person name="LaButti K."/>
            <person name="Lindquist E.A."/>
            <person name="Lipzen A."/>
            <person name="Lundell T."/>
            <person name="Morin E."/>
            <person name="Murat C."/>
            <person name="Sun H."/>
            <person name="Tunlid A."/>
            <person name="Henrissat B."/>
            <person name="Grigoriev I.V."/>
            <person name="Hibbett D.S."/>
            <person name="Martin F."/>
            <person name="Nordberg H.P."/>
            <person name="Cantor M.N."/>
            <person name="Hua S.X."/>
        </authorList>
    </citation>
    <scope>NUCLEOTIDE SEQUENCE [LARGE SCALE GENOMIC DNA]</scope>
    <source>
        <strain evidence="6 7">MUT 4182</strain>
    </source>
</reference>
<feature type="non-terminal residue" evidence="6">
    <location>
        <position position="1"/>
    </location>
</feature>
<dbReference type="PRINTS" id="PR00109">
    <property type="entry name" value="TYRKINASE"/>
</dbReference>
<keyword evidence="1" id="KW-0808">Transferase</keyword>
<dbReference type="PROSITE" id="PS50011">
    <property type="entry name" value="PROTEIN_KINASE_DOM"/>
    <property type="match status" value="1"/>
</dbReference>
<dbReference type="InterPro" id="IPR000719">
    <property type="entry name" value="Prot_kinase_dom"/>
</dbReference>
<evidence type="ECO:0000256" key="4">
    <source>
        <dbReference type="ARBA" id="ARBA00022840"/>
    </source>
</evidence>
<evidence type="ECO:0000256" key="1">
    <source>
        <dbReference type="ARBA" id="ARBA00022679"/>
    </source>
</evidence>
<protein>
    <recommendedName>
        <fullName evidence="5">Protein kinase domain-containing protein</fullName>
    </recommendedName>
</protein>
<dbReference type="InterPro" id="IPR011009">
    <property type="entry name" value="Kinase-like_dom_sf"/>
</dbReference>
<dbReference type="GO" id="GO:0004674">
    <property type="term" value="F:protein serine/threonine kinase activity"/>
    <property type="evidence" value="ECO:0007669"/>
    <property type="project" value="TreeGrafter"/>
</dbReference>
<dbReference type="HOGENOM" id="CLU_000288_7_18_1"/>
<dbReference type="InterPro" id="IPR008271">
    <property type="entry name" value="Ser/Thr_kinase_AS"/>
</dbReference>